<evidence type="ECO:0000256" key="5">
    <source>
        <dbReference type="SAM" id="MobiDB-lite"/>
    </source>
</evidence>
<dbReference type="Pfam" id="PF10300">
    <property type="entry name" value="Iml2-TPR_39"/>
    <property type="match status" value="1"/>
</dbReference>
<dbReference type="AlphaFoldDB" id="A0A2K1QXH8"/>
<gene>
    <name evidence="6" type="ORF">CAC42_7732</name>
</gene>
<dbReference type="InterPro" id="IPR019412">
    <property type="entry name" value="IML2/TPR_39"/>
</dbReference>
<sequence>MKSIGHFLGSRSQTGSTSSLTALEEPAALQDAMVAAACILNDEFDQAEEGLSKGNSPFHKLGKGVLAFLKATIGFEQDIMKEASELLAEAETAASEHQRRAHKDAYRSAIYPAGSEYALVYAESQLMSAVVGVLNESLTEAIKGFYRLRRAYTTLQEIAEAEKKYLKSRSSVSVSSRPSTDSRGSANPKSDLLSPISAKSTGLSPAQSGRASPLNPNKPPASDEDADSDLDFVDADDALDASNPSDTYAGNLVSPMSALKVSTPTFDPSVLAMEELSNPIDLFIHTGTSLCFGLLQLILSLVPPTFSRLLSIVGFRGDRDSGLSLLWSATKHPENLNGALAGLIVLGYYSNMVNFVDILGSEAYPREECKELLARMRERYPKSRFWLLEESRMIAGERRPEEAVDLLLRYKEPAPLKQIEALKWFECSLNWMYTGEFEKCAEGFIKCVDLNNWSPALYYYIAASCYIELYRAALLPSPSDSPSTSSHRAAKYKSRATELLALVPTKAGKKRFMARQLPFDAYVARKVAKWEAEGKRRSLDPVDAAGVSPVSEMAYFWSGWKRMSDRHLEGYLGRVEGFMDSFGVEAGIGDGEGEWEEGTARDETLVYWVLKAIVVARMGRREEAREILQGKVVGTELVGLKAEMGPLGESWVLPVGIYELGVVDWEDYRALEEKGEGKGKRGQELLMACKGRVEKVAKWESYDLDTRIGLKIRGAQETLRKAGAA</sequence>
<feature type="compositionally biased region" description="Polar residues" evidence="5">
    <location>
        <begin position="197"/>
        <end position="210"/>
    </location>
</feature>
<evidence type="ECO:0000313" key="7">
    <source>
        <dbReference type="Proteomes" id="UP000243797"/>
    </source>
</evidence>
<dbReference type="Proteomes" id="UP000243797">
    <property type="component" value="Unassembled WGS sequence"/>
</dbReference>
<evidence type="ECO:0000313" key="6">
    <source>
        <dbReference type="EMBL" id="PNS19765.1"/>
    </source>
</evidence>
<feature type="compositionally biased region" description="Low complexity" evidence="5">
    <location>
        <begin position="169"/>
        <end position="185"/>
    </location>
</feature>
<dbReference type="OrthoDB" id="2154985at2759"/>
<dbReference type="EMBL" id="NKHZ01000029">
    <property type="protein sequence ID" value="PNS19765.1"/>
    <property type="molecule type" value="Genomic_DNA"/>
</dbReference>
<dbReference type="GO" id="GO:0005829">
    <property type="term" value="C:cytosol"/>
    <property type="evidence" value="ECO:0007669"/>
    <property type="project" value="TreeGrafter"/>
</dbReference>
<name>A0A2K1QXH8_9PEZI</name>
<comment type="function">
    <text evidence="4">Inclusion body (IB) resident protein that interacts strongly with lipid droplet (LD) proteins. Involved in LD-mediated IB clearing after protein folding stress, probably by enabling access to the IBs of an LD-stored soluble sterol derivative that acts as a chaperone in inclusion clearing.</text>
</comment>
<dbReference type="InParanoid" id="A0A2K1QXH8"/>
<evidence type="ECO:0000256" key="1">
    <source>
        <dbReference type="ARBA" id="ARBA00011408"/>
    </source>
</evidence>
<dbReference type="PANTHER" id="PTHR31859:SF1">
    <property type="entry name" value="TETRATRICOPEPTIDE REPEAT PROTEIN 39C"/>
    <property type="match status" value="1"/>
</dbReference>
<proteinExistence type="predicted"/>
<evidence type="ECO:0000256" key="2">
    <source>
        <dbReference type="ARBA" id="ARBA00018424"/>
    </source>
</evidence>
<comment type="caution">
    <text evidence="6">The sequence shown here is derived from an EMBL/GenBank/DDBJ whole genome shotgun (WGS) entry which is preliminary data.</text>
</comment>
<accession>A0A2K1QXH8</accession>
<dbReference type="FunCoup" id="A0A2K1QXH8">
    <property type="interactions" value="117"/>
</dbReference>
<dbReference type="GO" id="GO:0005634">
    <property type="term" value="C:nucleus"/>
    <property type="evidence" value="ECO:0007669"/>
    <property type="project" value="TreeGrafter"/>
</dbReference>
<keyword evidence="7" id="KW-1185">Reference proteome</keyword>
<dbReference type="GO" id="GO:0005741">
    <property type="term" value="C:mitochondrial outer membrane"/>
    <property type="evidence" value="ECO:0007669"/>
    <property type="project" value="TreeGrafter"/>
</dbReference>
<reference evidence="6 7" key="1">
    <citation type="submission" date="2017-06" db="EMBL/GenBank/DDBJ databases">
        <title>Draft genome sequence of a variant of Elsinoe murrayae.</title>
        <authorList>
            <person name="Cheng Q."/>
        </authorList>
    </citation>
    <scope>NUCLEOTIDE SEQUENCE [LARGE SCALE GENOMIC DNA]</scope>
    <source>
        <strain evidence="6 7">CQ-2017a</strain>
    </source>
</reference>
<comment type="subunit">
    <text evidence="1">Interacts with lipid droplet proteins.</text>
</comment>
<evidence type="ECO:0000256" key="4">
    <source>
        <dbReference type="ARBA" id="ARBA00043897"/>
    </source>
</evidence>
<feature type="region of interest" description="Disordered" evidence="5">
    <location>
        <begin position="169"/>
        <end position="229"/>
    </location>
</feature>
<protein>
    <recommendedName>
        <fullName evidence="2">Inclusion body clearance protein IML2</fullName>
    </recommendedName>
    <alternativeName>
        <fullName evidence="3">Inclusion body clearance protein iml2</fullName>
    </alternativeName>
</protein>
<dbReference type="PANTHER" id="PTHR31859">
    <property type="entry name" value="TETRATRICOPEPTIDE REPEAT PROTEIN 39 FAMILY MEMBER"/>
    <property type="match status" value="1"/>
</dbReference>
<evidence type="ECO:0000256" key="3">
    <source>
        <dbReference type="ARBA" id="ARBA00019539"/>
    </source>
</evidence>
<organism evidence="6 7">
    <name type="scientific">Sphaceloma murrayae</name>
    <dbReference type="NCBI Taxonomy" id="2082308"/>
    <lineage>
        <taxon>Eukaryota</taxon>
        <taxon>Fungi</taxon>
        <taxon>Dikarya</taxon>
        <taxon>Ascomycota</taxon>
        <taxon>Pezizomycotina</taxon>
        <taxon>Dothideomycetes</taxon>
        <taxon>Dothideomycetidae</taxon>
        <taxon>Myriangiales</taxon>
        <taxon>Elsinoaceae</taxon>
        <taxon>Sphaceloma</taxon>
    </lineage>
</organism>